<dbReference type="Proteomes" id="UP000325440">
    <property type="component" value="Unassembled WGS sequence"/>
</dbReference>
<evidence type="ECO:0000256" key="2">
    <source>
        <dbReference type="SAM" id="SignalP"/>
    </source>
</evidence>
<feature type="signal peptide" evidence="2">
    <location>
        <begin position="1"/>
        <end position="22"/>
    </location>
</feature>
<feature type="region of interest" description="Disordered" evidence="1">
    <location>
        <begin position="305"/>
        <end position="328"/>
    </location>
</feature>
<evidence type="ECO:0000313" key="4">
    <source>
        <dbReference type="Proteomes" id="UP000325440"/>
    </source>
</evidence>
<keyword evidence="4" id="KW-1185">Reference proteome</keyword>
<dbReference type="AlphaFoldDB" id="A0A5E4M129"/>
<reference evidence="3 4" key="1">
    <citation type="submission" date="2019-08" db="EMBL/GenBank/DDBJ databases">
        <authorList>
            <person name="Alioto T."/>
            <person name="Alioto T."/>
            <person name="Gomez Garrido J."/>
        </authorList>
    </citation>
    <scope>NUCLEOTIDE SEQUENCE [LARGE SCALE GENOMIC DNA]</scope>
</reference>
<feature type="compositionally biased region" description="Low complexity" evidence="1">
    <location>
        <begin position="90"/>
        <end position="117"/>
    </location>
</feature>
<dbReference type="OrthoDB" id="6700395at2759"/>
<keyword evidence="2" id="KW-0732">Signal</keyword>
<dbReference type="EMBL" id="CABPRJ010000003">
    <property type="protein sequence ID" value="VVC24548.1"/>
    <property type="molecule type" value="Genomic_DNA"/>
</dbReference>
<accession>A0A5E4M129</accession>
<feature type="region of interest" description="Disordered" evidence="1">
    <location>
        <begin position="483"/>
        <end position="520"/>
    </location>
</feature>
<evidence type="ECO:0000313" key="3">
    <source>
        <dbReference type="EMBL" id="VVC24548.1"/>
    </source>
</evidence>
<evidence type="ECO:0000256" key="1">
    <source>
        <dbReference type="SAM" id="MobiDB-lite"/>
    </source>
</evidence>
<organism evidence="3 4">
    <name type="scientific">Cinara cedri</name>
    <dbReference type="NCBI Taxonomy" id="506608"/>
    <lineage>
        <taxon>Eukaryota</taxon>
        <taxon>Metazoa</taxon>
        <taxon>Ecdysozoa</taxon>
        <taxon>Arthropoda</taxon>
        <taxon>Hexapoda</taxon>
        <taxon>Insecta</taxon>
        <taxon>Pterygota</taxon>
        <taxon>Neoptera</taxon>
        <taxon>Paraneoptera</taxon>
        <taxon>Hemiptera</taxon>
        <taxon>Sternorrhyncha</taxon>
        <taxon>Aphidomorpha</taxon>
        <taxon>Aphidoidea</taxon>
        <taxon>Aphididae</taxon>
        <taxon>Lachninae</taxon>
        <taxon>Cinara</taxon>
    </lineage>
</organism>
<gene>
    <name evidence="3" type="ORF">CINCED_3A016308</name>
</gene>
<protein>
    <submittedName>
        <fullName evidence="3">Uncharacterized protein</fullName>
    </submittedName>
</protein>
<proteinExistence type="predicted"/>
<feature type="chain" id="PRO_5023115394" evidence="2">
    <location>
        <begin position="23"/>
        <end position="520"/>
    </location>
</feature>
<feature type="region of interest" description="Disordered" evidence="1">
    <location>
        <begin position="73"/>
        <end position="117"/>
    </location>
</feature>
<name>A0A5E4M129_9HEMI</name>
<feature type="compositionally biased region" description="Polar residues" evidence="1">
    <location>
        <begin position="483"/>
        <end position="496"/>
    </location>
</feature>
<sequence>MMVALRIITVCVLAVICGGADGAPAVTYDQRQHGEFNLQVDMDGVAIVLLPGSEFAQRSAIIGDKVHQIFGRRRNGAADNTSRSKHKKPVTCSTTTPVTPAPSEVPSYSELPSSSVSTTTQGYDDLVASLALSTQQGLDDLKPVSEPFNPPDLYNQTELVAAVQADDHDPYSVTPSTPDLTTQKVVSLETEDVTADPAAVTAANAVKTIDDFIDNITSTLNNSGIPLEDAKANVQPTNSVSNNFEENPISISSDVKTVEKATNDEPIQTGDTVDKPAIEKTAVKLVDKPKEANVVNITGVEPNFKAEEKQSEKTLENPTDEKPMETVEKSVQRDVAIVKITDTESKINDNKPNELVATKTLEKPIFEPLMTVKKTEDDKTAAAVSSTDQDSRKNPIEMIAMQTIENPSNGNAVESSAGITTSTKIVEIQEDKNAPRKPTVETIVSRTAPTLTEMVAVKTMENPATITTVKSVTSVKTVIKTGNTKTTSSHSSNGSTIMRKVGDRRPLPSMTLEVAPPKVV</sequence>